<dbReference type="EMBL" id="JAGMUU010000001">
    <property type="protein sequence ID" value="KAH7163377.1"/>
    <property type="molecule type" value="Genomic_DNA"/>
</dbReference>
<dbReference type="InterPro" id="IPR056125">
    <property type="entry name" value="DUF7708"/>
</dbReference>
<sequence>MVSSNPQIAALIWGSIKFTFHLLANITSYFESFVKLLHGFGSLCSRFAEYQLLYTNSPRLKDSICNFHSAVIACCEQIVVVVRRPLKSQAWKVLTQSFQAELSSFVDDIRAAAENVQQDIQLVKAQTDYAEQQSQIKEREEAAENRGQLMTWLAGANTELRMFGEEMKRRKTAEKRRRLLQNLSSFNFVTAFINARNKRHKGTTEWVVETPEFQSWRGHPESDILRITGKIGSGKSILASKLVDHLCQSRGSRQFISFFFCRFDQHDSLKSDTIIRSLLQQLLSAFPFEKLDHRADSGLVHLLEEAKSKYFSLSTLVELYYNASLLYDEIFVVLDGIDECNVNEQRAVFGFFAIMMAREKKPPKIKLLLSSRETAQSDIVRFFPNSSRLTTGYNHTSEDIMTYAEDVLRAKQATNELGFDDESLIERILDAIASKEEGMFIWVALTIDDICSRQDYDSIKKALLDIPTDLALTFDRALRRIVQSHHQDLARDIFQWTAVVHQPLTQSQLEEALAVDVGQKSREEGRPINTIRHIGSACQNLVYVDQVNDTVHFSHHSIREFLLRPNTGQFASFHFKYKDSDHRVGEVCATYLDFGNFKTTLTRKTNEPFLEIPLAPMAGNIVQMALPGRIGARIGRLAEFAVRSPSRSPGFSSKPEPFQVRAPKPASSVSATYPFLDYAAENFFHHIRSFRRSKSASWNILGRILTKPPTMAKIPWMDFTWRSSILKLMPFDGYFETSLKGVLDRYQRDTSSNAALIFAAVYAVGCGNLALGCRALVALSEEAPDSTTLSAMLVFFATSESHKNCPNQCIQAAAKKLGHEKLVTAVTECIAGGLESWPPSTVVAKACDCAGIYPKTGLRPETCRILESGFRRYDQPYLQVLAKVATGRERHLSFEGLCNSSGIAPEDMCQPGTGQRVIELAAEHGSDRYSGCLVIQSFFDFSSRVDTIGSQETLEIARHGFRSALRHGVAATTELLTMTLCRLDPLGMAVNKRTQDALTCAMHFPWPPEVLEAIVAYFGQPYARSTDGLLQTSFRIALAERHWPFAQVVAQHMTYHHAHSDALGFFYTTLRCNKCKLSAPHRSRIPIGELPVDMWTFKLCVQHIMEGQSLLKLSFSGLYQRDPCNEALKTLL</sequence>
<dbReference type="Pfam" id="PF24883">
    <property type="entry name" value="NPHP3_N"/>
    <property type="match status" value="1"/>
</dbReference>
<evidence type="ECO:0000256" key="1">
    <source>
        <dbReference type="ARBA" id="ARBA00022737"/>
    </source>
</evidence>
<keyword evidence="1" id="KW-0677">Repeat</keyword>
<reference evidence="4" key="1">
    <citation type="journal article" date="2021" name="Nat. Commun.">
        <title>Genetic determinants of endophytism in the Arabidopsis root mycobiome.</title>
        <authorList>
            <person name="Mesny F."/>
            <person name="Miyauchi S."/>
            <person name="Thiergart T."/>
            <person name="Pickel B."/>
            <person name="Atanasova L."/>
            <person name="Karlsson M."/>
            <person name="Huettel B."/>
            <person name="Barry K.W."/>
            <person name="Haridas S."/>
            <person name="Chen C."/>
            <person name="Bauer D."/>
            <person name="Andreopoulos W."/>
            <person name="Pangilinan J."/>
            <person name="LaButti K."/>
            <person name="Riley R."/>
            <person name="Lipzen A."/>
            <person name="Clum A."/>
            <person name="Drula E."/>
            <person name="Henrissat B."/>
            <person name="Kohler A."/>
            <person name="Grigoriev I.V."/>
            <person name="Martin F.M."/>
            <person name="Hacquard S."/>
        </authorList>
    </citation>
    <scope>NUCLEOTIDE SEQUENCE</scope>
    <source>
        <strain evidence="4">MPI-CAGE-AT-0021</strain>
    </source>
</reference>
<evidence type="ECO:0000313" key="4">
    <source>
        <dbReference type="EMBL" id="KAH7163377.1"/>
    </source>
</evidence>
<dbReference type="InterPro" id="IPR027417">
    <property type="entry name" value="P-loop_NTPase"/>
</dbReference>
<dbReference type="Gene3D" id="3.40.50.300">
    <property type="entry name" value="P-loop containing nucleotide triphosphate hydrolases"/>
    <property type="match status" value="1"/>
</dbReference>
<dbReference type="AlphaFoldDB" id="A0A9P9FK80"/>
<proteinExistence type="predicted"/>
<dbReference type="OrthoDB" id="7464126at2759"/>
<dbReference type="InterPro" id="IPR056884">
    <property type="entry name" value="NPHP3-like_N"/>
</dbReference>
<dbReference type="Pfam" id="PF24809">
    <property type="entry name" value="DUF7708"/>
    <property type="match status" value="1"/>
</dbReference>
<comment type="caution">
    <text evidence="4">The sequence shown here is derived from an EMBL/GenBank/DDBJ whole genome shotgun (WGS) entry which is preliminary data.</text>
</comment>
<dbReference type="Proteomes" id="UP000717696">
    <property type="component" value="Unassembled WGS sequence"/>
</dbReference>
<evidence type="ECO:0000256" key="2">
    <source>
        <dbReference type="SAM" id="Coils"/>
    </source>
</evidence>
<feature type="domain" description="NACHT" evidence="3">
    <location>
        <begin position="223"/>
        <end position="375"/>
    </location>
</feature>
<dbReference type="Pfam" id="PF22939">
    <property type="entry name" value="WHD_GPIID"/>
    <property type="match status" value="1"/>
</dbReference>
<dbReference type="PROSITE" id="PS50837">
    <property type="entry name" value="NACHT"/>
    <property type="match status" value="1"/>
</dbReference>
<feature type="coiled-coil region" evidence="2">
    <location>
        <begin position="106"/>
        <end position="142"/>
    </location>
</feature>
<organism evidence="4 5">
    <name type="scientific">Dactylonectria estremocensis</name>
    <dbReference type="NCBI Taxonomy" id="1079267"/>
    <lineage>
        <taxon>Eukaryota</taxon>
        <taxon>Fungi</taxon>
        <taxon>Dikarya</taxon>
        <taxon>Ascomycota</taxon>
        <taxon>Pezizomycotina</taxon>
        <taxon>Sordariomycetes</taxon>
        <taxon>Hypocreomycetidae</taxon>
        <taxon>Hypocreales</taxon>
        <taxon>Nectriaceae</taxon>
        <taxon>Dactylonectria</taxon>
    </lineage>
</organism>
<name>A0A9P9FK80_9HYPO</name>
<gene>
    <name evidence="4" type="ORF">B0J13DRAFT_538447</name>
</gene>
<dbReference type="SUPFAM" id="SSF52540">
    <property type="entry name" value="P-loop containing nucleoside triphosphate hydrolases"/>
    <property type="match status" value="1"/>
</dbReference>
<dbReference type="InterPro" id="IPR007111">
    <property type="entry name" value="NACHT_NTPase"/>
</dbReference>
<dbReference type="PANTHER" id="PTHR10039">
    <property type="entry name" value="AMELOGENIN"/>
    <property type="match status" value="1"/>
</dbReference>
<accession>A0A9P9FK80</accession>
<evidence type="ECO:0000259" key="3">
    <source>
        <dbReference type="PROSITE" id="PS50837"/>
    </source>
</evidence>
<keyword evidence="2" id="KW-0175">Coiled coil</keyword>
<evidence type="ECO:0000313" key="5">
    <source>
        <dbReference type="Proteomes" id="UP000717696"/>
    </source>
</evidence>
<dbReference type="PANTHER" id="PTHR10039:SF10">
    <property type="entry name" value="NACHT DOMAIN-CONTAINING PROTEIN"/>
    <property type="match status" value="1"/>
</dbReference>
<dbReference type="InterPro" id="IPR054471">
    <property type="entry name" value="GPIID_WHD"/>
</dbReference>
<protein>
    <recommendedName>
        <fullName evidence="3">NACHT domain-containing protein</fullName>
    </recommendedName>
</protein>
<keyword evidence="5" id="KW-1185">Reference proteome</keyword>